<name>A0A3S5BH20_9PLAT</name>
<accession>A0A3S5BH20</accession>
<keyword evidence="3" id="KW-1185">Reference proteome</keyword>
<evidence type="ECO:0000256" key="1">
    <source>
        <dbReference type="SAM" id="MobiDB-lite"/>
    </source>
</evidence>
<dbReference type="AlphaFoldDB" id="A0A3S5BH20"/>
<gene>
    <name evidence="2" type="ORF">PXEA_LOCUS17435</name>
</gene>
<organism evidence="2 3">
    <name type="scientific">Protopolystoma xenopodis</name>
    <dbReference type="NCBI Taxonomy" id="117903"/>
    <lineage>
        <taxon>Eukaryota</taxon>
        <taxon>Metazoa</taxon>
        <taxon>Spiralia</taxon>
        <taxon>Lophotrochozoa</taxon>
        <taxon>Platyhelminthes</taxon>
        <taxon>Monogenea</taxon>
        <taxon>Polyopisthocotylea</taxon>
        <taxon>Polystomatidea</taxon>
        <taxon>Polystomatidae</taxon>
        <taxon>Protopolystoma</taxon>
    </lineage>
</organism>
<dbReference type="Proteomes" id="UP000784294">
    <property type="component" value="Unassembled WGS sequence"/>
</dbReference>
<sequence>MHLCLESLFTKKASFPITGPDCSGNPLFVVLTTAGQTWSRHALLGAGATGYRGPKPPNHTLLVTQTARTGVRASRQTIQSRSSRHFQP</sequence>
<evidence type="ECO:0000313" key="3">
    <source>
        <dbReference type="Proteomes" id="UP000784294"/>
    </source>
</evidence>
<proteinExistence type="predicted"/>
<feature type="region of interest" description="Disordered" evidence="1">
    <location>
        <begin position="67"/>
        <end position="88"/>
    </location>
</feature>
<feature type="compositionally biased region" description="Polar residues" evidence="1">
    <location>
        <begin position="67"/>
        <end position="81"/>
    </location>
</feature>
<protein>
    <submittedName>
        <fullName evidence="2">Uncharacterized protein</fullName>
    </submittedName>
</protein>
<reference evidence="2" key="1">
    <citation type="submission" date="2018-11" db="EMBL/GenBank/DDBJ databases">
        <authorList>
            <consortium name="Pathogen Informatics"/>
        </authorList>
    </citation>
    <scope>NUCLEOTIDE SEQUENCE</scope>
</reference>
<comment type="caution">
    <text evidence="2">The sequence shown here is derived from an EMBL/GenBank/DDBJ whole genome shotgun (WGS) entry which is preliminary data.</text>
</comment>
<dbReference type="EMBL" id="CAAALY010065159">
    <property type="protein sequence ID" value="VEL23995.1"/>
    <property type="molecule type" value="Genomic_DNA"/>
</dbReference>
<evidence type="ECO:0000313" key="2">
    <source>
        <dbReference type="EMBL" id="VEL23995.1"/>
    </source>
</evidence>